<evidence type="ECO:0000256" key="2">
    <source>
        <dbReference type="ARBA" id="ARBA00008420"/>
    </source>
</evidence>
<gene>
    <name evidence="10" type="ORF">GCM10009831_14950</name>
</gene>
<comment type="caution">
    <text evidence="10">The sequence shown here is derived from an EMBL/GenBank/DDBJ whole genome shotgun (WGS) entry which is preliminary data.</text>
</comment>
<evidence type="ECO:0000256" key="1">
    <source>
        <dbReference type="ARBA" id="ARBA00004761"/>
    </source>
</evidence>
<comment type="catalytic activity">
    <reaction evidence="8 9">
        <text>D-gluconate + ATP = 6-phospho-D-gluconate + ADP + H(+)</text>
        <dbReference type="Rhea" id="RHEA:19433"/>
        <dbReference type="ChEBI" id="CHEBI:15378"/>
        <dbReference type="ChEBI" id="CHEBI:18391"/>
        <dbReference type="ChEBI" id="CHEBI:30616"/>
        <dbReference type="ChEBI" id="CHEBI:58759"/>
        <dbReference type="ChEBI" id="CHEBI:456216"/>
        <dbReference type="EC" id="2.7.1.12"/>
    </reaction>
</comment>
<evidence type="ECO:0000256" key="9">
    <source>
        <dbReference type="RuleBase" id="RU363066"/>
    </source>
</evidence>
<evidence type="ECO:0000256" key="7">
    <source>
        <dbReference type="ARBA" id="ARBA00022840"/>
    </source>
</evidence>
<dbReference type="Proteomes" id="UP001500383">
    <property type="component" value="Unassembled WGS sequence"/>
</dbReference>
<dbReference type="Pfam" id="PF13671">
    <property type="entry name" value="AAA_33"/>
    <property type="match status" value="1"/>
</dbReference>
<dbReference type="NCBIfam" id="TIGR01313">
    <property type="entry name" value="therm_gnt_kin"/>
    <property type="match status" value="1"/>
</dbReference>
<evidence type="ECO:0000313" key="10">
    <source>
        <dbReference type="EMBL" id="GAA1706287.1"/>
    </source>
</evidence>
<dbReference type="EMBL" id="BAAAQG010000007">
    <property type="protein sequence ID" value="GAA1706287.1"/>
    <property type="molecule type" value="Genomic_DNA"/>
</dbReference>
<evidence type="ECO:0000256" key="6">
    <source>
        <dbReference type="ARBA" id="ARBA00022777"/>
    </source>
</evidence>
<dbReference type="PANTHER" id="PTHR43442:SF3">
    <property type="entry name" value="GLUCONOKINASE-RELATED"/>
    <property type="match status" value="1"/>
</dbReference>
<accession>A0ABN2IJY2</accession>
<dbReference type="InterPro" id="IPR027417">
    <property type="entry name" value="P-loop_NTPase"/>
</dbReference>
<proteinExistence type="inferred from homology"/>
<keyword evidence="5 9" id="KW-0547">Nucleotide-binding</keyword>
<keyword evidence="4 9" id="KW-0808">Transferase</keyword>
<dbReference type="Gene3D" id="3.40.50.300">
    <property type="entry name" value="P-loop containing nucleotide triphosphate hydrolases"/>
    <property type="match status" value="1"/>
</dbReference>
<dbReference type="InterPro" id="IPR006001">
    <property type="entry name" value="Therm_gnt_kin"/>
</dbReference>
<sequence length="193" mass="20770">MATPTGPVPDRAEPLPAAVAHIVVMGVSGAGKSTVARAIAERTGALFLDADDLHPPANRRKLGAGEPLTDLDRGPWLDAVRDRMRQREREGARTGPDPGVVVACSALRRAYRDVLRDVDRPVFFVGLGADPELLAARLAARRGHFASHRILESQLATLESLGPDEDGITCPIALPVEEIADRALAALRKDRRR</sequence>
<comment type="pathway">
    <text evidence="1">Carbohydrate acid metabolism.</text>
</comment>
<protein>
    <recommendedName>
        <fullName evidence="3 9">Gluconokinase</fullName>
        <ecNumber evidence="3 9">2.7.1.12</ecNumber>
    </recommendedName>
</protein>
<evidence type="ECO:0000256" key="8">
    <source>
        <dbReference type="ARBA" id="ARBA00048090"/>
    </source>
</evidence>
<evidence type="ECO:0000256" key="3">
    <source>
        <dbReference type="ARBA" id="ARBA00012054"/>
    </source>
</evidence>
<evidence type="ECO:0000313" key="11">
    <source>
        <dbReference type="Proteomes" id="UP001500383"/>
    </source>
</evidence>
<name>A0ABN2IJY2_9ACTN</name>
<organism evidence="10 11">
    <name type="scientific">Dietzia cercidiphylli</name>
    <dbReference type="NCBI Taxonomy" id="498199"/>
    <lineage>
        <taxon>Bacteria</taxon>
        <taxon>Bacillati</taxon>
        <taxon>Actinomycetota</taxon>
        <taxon>Actinomycetes</taxon>
        <taxon>Mycobacteriales</taxon>
        <taxon>Dietziaceae</taxon>
        <taxon>Dietzia</taxon>
    </lineage>
</organism>
<evidence type="ECO:0000256" key="4">
    <source>
        <dbReference type="ARBA" id="ARBA00022679"/>
    </source>
</evidence>
<keyword evidence="11" id="KW-1185">Reference proteome</keyword>
<dbReference type="SUPFAM" id="SSF52540">
    <property type="entry name" value="P-loop containing nucleoside triphosphate hydrolases"/>
    <property type="match status" value="1"/>
</dbReference>
<reference evidence="10 11" key="1">
    <citation type="journal article" date="2019" name="Int. J. Syst. Evol. Microbiol.">
        <title>The Global Catalogue of Microorganisms (GCM) 10K type strain sequencing project: providing services to taxonomists for standard genome sequencing and annotation.</title>
        <authorList>
            <consortium name="The Broad Institute Genomics Platform"/>
            <consortium name="The Broad Institute Genome Sequencing Center for Infectious Disease"/>
            <person name="Wu L."/>
            <person name="Ma J."/>
        </authorList>
    </citation>
    <scope>NUCLEOTIDE SEQUENCE [LARGE SCALE GENOMIC DNA]</scope>
    <source>
        <strain evidence="10 11">JCM 16002</strain>
    </source>
</reference>
<dbReference type="EC" id="2.7.1.12" evidence="3 9"/>
<dbReference type="CDD" id="cd02021">
    <property type="entry name" value="GntK"/>
    <property type="match status" value="1"/>
</dbReference>
<evidence type="ECO:0000256" key="5">
    <source>
        <dbReference type="ARBA" id="ARBA00022741"/>
    </source>
</evidence>
<comment type="similarity">
    <text evidence="2 9">Belongs to the gluconokinase GntK/GntV family.</text>
</comment>
<keyword evidence="6 9" id="KW-0418">Kinase</keyword>
<dbReference type="PANTHER" id="PTHR43442">
    <property type="entry name" value="GLUCONOKINASE-RELATED"/>
    <property type="match status" value="1"/>
</dbReference>
<keyword evidence="7 9" id="KW-0067">ATP-binding</keyword>